<dbReference type="GO" id="GO:0005634">
    <property type="term" value="C:nucleus"/>
    <property type="evidence" value="ECO:0007669"/>
    <property type="project" value="UniProtKB-SubCell"/>
</dbReference>
<dbReference type="GO" id="GO:0005840">
    <property type="term" value="C:ribosome"/>
    <property type="evidence" value="ECO:0007669"/>
    <property type="project" value="UniProtKB-KW"/>
</dbReference>
<evidence type="ECO:0000256" key="11">
    <source>
        <dbReference type="ARBA" id="ARBA00035184"/>
    </source>
</evidence>
<sequence>MMRHEIIKNIISVHRGITGIRQTSSHVNIENLEKESVLTDNDFIVDDEHRCKEEQIEKSRNKSRLRSHDRNIVMEKNPYLEPMLWHHGTIKYLRRTYGRYGQSSGVNPSICWPTKEELENVMEYEMVKYPYTIPQMIAEAKQKRKENDEKVMARQQGIVEKLKKLEGWKQDLYNRISKKESEAKAAKERKERLVEEVRRHFGFKVDPKDDKFKEMLEKKEKQQKKAMKEERQKIKEAKMVEKLYSKKI</sequence>
<evidence type="ECO:0000256" key="8">
    <source>
        <dbReference type="ARBA" id="ARBA00023274"/>
    </source>
</evidence>
<gene>
    <name evidence="15" type="ORF">PHAECO_LOCUS11020</name>
</gene>
<dbReference type="AlphaFoldDB" id="A0A9P0DU40"/>
<comment type="subcellular location">
    <subcellularLocation>
        <location evidence="2">Mitochondrion</location>
    </subcellularLocation>
    <subcellularLocation>
        <location evidence="1">Nucleus</location>
    </subcellularLocation>
</comment>
<dbReference type="Gene3D" id="6.10.280.120">
    <property type="entry name" value="Growth arrest and DNA-damage-inducible proteins-interacting protein 1"/>
    <property type="match status" value="1"/>
</dbReference>
<protein>
    <recommendedName>
        <fullName evidence="11">Large ribosomal subunit protein mL64</fullName>
    </recommendedName>
    <alternativeName>
        <fullName evidence="10">39S ribosomal protein L59, mitochondrial</fullName>
    </alternativeName>
    <alternativeName>
        <fullName evidence="12">Growth arrest and DNA damage-inducible proteins-interacting protein 1</fullName>
    </alternativeName>
</protein>
<evidence type="ECO:0000256" key="10">
    <source>
        <dbReference type="ARBA" id="ARBA00030700"/>
    </source>
</evidence>
<evidence type="ECO:0000256" key="2">
    <source>
        <dbReference type="ARBA" id="ARBA00004173"/>
    </source>
</evidence>
<keyword evidence="9" id="KW-0131">Cell cycle</keyword>
<dbReference type="OrthoDB" id="6247992at2759"/>
<evidence type="ECO:0000256" key="3">
    <source>
        <dbReference type="ARBA" id="ARBA00005421"/>
    </source>
</evidence>
<accession>A0A9P0DU40</accession>
<keyword evidence="7" id="KW-0539">Nucleus</keyword>
<reference evidence="15" key="1">
    <citation type="submission" date="2022-01" db="EMBL/GenBank/DDBJ databases">
        <authorList>
            <person name="King R."/>
        </authorList>
    </citation>
    <scope>NUCLEOTIDE SEQUENCE</scope>
</reference>
<evidence type="ECO:0000256" key="1">
    <source>
        <dbReference type="ARBA" id="ARBA00004123"/>
    </source>
</evidence>
<proteinExistence type="inferred from homology"/>
<evidence type="ECO:0000256" key="7">
    <source>
        <dbReference type="ARBA" id="ARBA00023242"/>
    </source>
</evidence>
<evidence type="ECO:0000256" key="12">
    <source>
        <dbReference type="ARBA" id="ARBA00035485"/>
    </source>
</evidence>
<keyword evidence="16" id="KW-1185">Reference proteome</keyword>
<dbReference type="InterPro" id="IPR018472">
    <property type="entry name" value="Ribosomal_mL64"/>
</dbReference>
<organism evidence="15 16">
    <name type="scientific">Phaedon cochleariae</name>
    <name type="common">Mustard beetle</name>
    <dbReference type="NCBI Taxonomy" id="80249"/>
    <lineage>
        <taxon>Eukaryota</taxon>
        <taxon>Metazoa</taxon>
        <taxon>Ecdysozoa</taxon>
        <taxon>Arthropoda</taxon>
        <taxon>Hexapoda</taxon>
        <taxon>Insecta</taxon>
        <taxon>Pterygota</taxon>
        <taxon>Neoptera</taxon>
        <taxon>Endopterygota</taxon>
        <taxon>Coleoptera</taxon>
        <taxon>Polyphaga</taxon>
        <taxon>Cucujiformia</taxon>
        <taxon>Chrysomeloidea</taxon>
        <taxon>Chrysomelidae</taxon>
        <taxon>Chrysomelinae</taxon>
        <taxon>Chrysomelini</taxon>
        <taxon>Phaedon</taxon>
    </lineage>
</organism>
<keyword evidence="8" id="KW-0687">Ribonucleoprotein</keyword>
<keyword evidence="5 14" id="KW-0175">Coiled coil</keyword>
<comment type="function">
    <text evidence="13">Acts as a negative regulator of G1 to S cell cycle phase progression by inhibiting cyclin-dependent kinases. Inhibitory effects are additive with GADD45 proteins but also occur in the absence of GADD45 proteins. Acts as a repressor of the orphan nuclear receptor NR4A1 by inhibiting AB domain-mediated transcriptional activity. May be involved in the hormone-mediated regulation of NR4A1 transcriptional activity. May play a role in mitochondrial protein synthesis.</text>
</comment>
<keyword evidence="6" id="KW-0496">Mitochondrion</keyword>
<dbReference type="InterPro" id="IPR043035">
    <property type="entry name" value="Ribosomal_mL64_sf"/>
</dbReference>
<evidence type="ECO:0000313" key="16">
    <source>
        <dbReference type="Proteomes" id="UP001153737"/>
    </source>
</evidence>
<dbReference type="GO" id="GO:1990904">
    <property type="term" value="C:ribonucleoprotein complex"/>
    <property type="evidence" value="ECO:0007669"/>
    <property type="project" value="UniProtKB-KW"/>
</dbReference>
<keyword evidence="4" id="KW-0689">Ribosomal protein</keyword>
<evidence type="ECO:0000256" key="9">
    <source>
        <dbReference type="ARBA" id="ARBA00023306"/>
    </source>
</evidence>
<comment type="similarity">
    <text evidence="3">Belongs to the mitochondrion-specific ribosomal protein mL64 family.</text>
</comment>
<evidence type="ECO:0000256" key="6">
    <source>
        <dbReference type="ARBA" id="ARBA00023128"/>
    </source>
</evidence>
<evidence type="ECO:0000256" key="4">
    <source>
        <dbReference type="ARBA" id="ARBA00022980"/>
    </source>
</evidence>
<reference evidence="15" key="2">
    <citation type="submission" date="2022-10" db="EMBL/GenBank/DDBJ databases">
        <authorList>
            <consortium name="ENA_rothamsted_submissions"/>
            <consortium name="culmorum"/>
            <person name="King R."/>
        </authorList>
    </citation>
    <scope>NUCLEOTIDE SEQUENCE</scope>
</reference>
<evidence type="ECO:0000313" key="15">
    <source>
        <dbReference type="EMBL" id="CAH1176252.1"/>
    </source>
</evidence>
<dbReference type="Proteomes" id="UP001153737">
    <property type="component" value="Chromosome 7"/>
</dbReference>
<dbReference type="PANTHER" id="PTHR31761:SF1">
    <property type="entry name" value="LARGE RIBOSOMAL SUBUNIT PROTEIN ML64"/>
    <property type="match status" value="1"/>
</dbReference>
<dbReference type="Pfam" id="PF10147">
    <property type="entry name" value="CR6_interact"/>
    <property type="match status" value="1"/>
</dbReference>
<dbReference type="GO" id="GO:0005739">
    <property type="term" value="C:mitochondrion"/>
    <property type="evidence" value="ECO:0007669"/>
    <property type="project" value="UniProtKB-SubCell"/>
</dbReference>
<evidence type="ECO:0000256" key="5">
    <source>
        <dbReference type="ARBA" id="ARBA00023054"/>
    </source>
</evidence>
<evidence type="ECO:0000256" key="14">
    <source>
        <dbReference type="SAM" id="Coils"/>
    </source>
</evidence>
<name>A0A9P0DU40_PHACE</name>
<dbReference type="PANTHER" id="PTHR31761">
    <property type="entry name" value="GROWTH ARREST AND DNA DAMAGE-INDUCIBLE PROTEINS-INTERACTING PROTEIN 1 GADD45GIP1"/>
    <property type="match status" value="1"/>
</dbReference>
<dbReference type="EMBL" id="OU896713">
    <property type="protein sequence ID" value="CAH1176252.1"/>
    <property type="molecule type" value="Genomic_DNA"/>
</dbReference>
<feature type="coiled-coil region" evidence="14">
    <location>
        <begin position="169"/>
        <end position="240"/>
    </location>
</feature>
<evidence type="ECO:0000256" key="13">
    <source>
        <dbReference type="ARBA" id="ARBA00060144"/>
    </source>
</evidence>